<evidence type="ECO:0000259" key="7">
    <source>
        <dbReference type="PROSITE" id="PS51767"/>
    </source>
</evidence>
<feature type="compositionally biased region" description="Polar residues" evidence="6">
    <location>
        <begin position="35"/>
        <end position="44"/>
    </location>
</feature>
<dbReference type="FunFam" id="2.40.70.10:FF:000074">
    <property type="entry name" value="Os05g0384300 protein"/>
    <property type="match status" value="1"/>
</dbReference>
<evidence type="ECO:0000256" key="6">
    <source>
        <dbReference type="SAM" id="MobiDB-lite"/>
    </source>
</evidence>
<dbReference type="InterPro" id="IPR051708">
    <property type="entry name" value="Plant_Aspart_Prot_A1"/>
</dbReference>
<evidence type="ECO:0000256" key="2">
    <source>
        <dbReference type="ARBA" id="ARBA00022670"/>
    </source>
</evidence>
<dbReference type="InterPro" id="IPR021109">
    <property type="entry name" value="Peptidase_aspartic_dom_sf"/>
</dbReference>
<gene>
    <name evidence="8" type="ORF">BAE44_0011753</name>
</gene>
<dbReference type="SUPFAM" id="SSF50630">
    <property type="entry name" value="Acid proteases"/>
    <property type="match status" value="1"/>
</dbReference>
<dbReference type="InterPro" id="IPR032799">
    <property type="entry name" value="TAXi_C"/>
</dbReference>
<evidence type="ECO:0000256" key="4">
    <source>
        <dbReference type="ARBA" id="ARBA00022801"/>
    </source>
</evidence>
<dbReference type="AlphaFoldDB" id="A0A1E5VQ10"/>
<dbReference type="CDD" id="cd05476">
    <property type="entry name" value="pepsin_A_like_plant"/>
    <property type="match status" value="1"/>
</dbReference>
<evidence type="ECO:0000313" key="8">
    <source>
        <dbReference type="EMBL" id="OEL27228.1"/>
    </source>
</evidence>
<dbReference type="Gene3D" id="2.40.70.10">
    <property type="entry name" value="Acid Proteases"/>
    <property type="match status" value="2"/>
</dbReference>
<evidence type="ECO:0000256" key="3">
    <source>
        <dbReference type="ARBA" id="ARBA00022750"/>
    </source>
</evidence>
<dbReference type="InterPro" id="IPR034161">
    <property type="entry name" value="Pepsin-like_plant"/>
</dbReference>
<keyword evidence="5" id="KW-0325">Glycoprotein</keyword>
<dbReference type="Pfam" id="PF14543">
    <property type="entry name" value="TAXi_N"/>
    <property type="match status" value="1"/>
</dbReference>
<comment type="caution">
    <text evidence="8">The sequence shown here is derived from an EMBL/GenBank/DDBJ whole genome shotgun (WGS) entry which is preliminary data.</text>
</comment>
<dbReference type="GO" id="GO:0005576">
    <property type="term" value="C:extracellular region"/>
    <property type="evidence" value="ECO:0007669"/>
    <property type="project" value="TreeGrafter"/>
</dbReference>
<keyword evidence="4" id="KW-0378">Hydrolase</keyword>
<feature type="region of interest" description="Disordered" evidence="6">
    <location>
        <begin position="1"/>
        <end position="62"/>
    </location>
</feature>
<reference evidence="8 9" key="1">
    <citation type="submission" date="2016-09" db="EMBL/GenBank/DDBJ databases">
        <title>The draft genome of Dichanthelium oligosanthes: A C3 panicoid grass species.</title>
        <authorList>
            <person name="Studer A.J."/>
            <person name="Schnable J.C."/>
            <person name="Brutnell T.P."/>
        </authorList>
    </citation>
    <scope>NUCLEOTIDE SEQUENCE [LARGE SCALE GENOMIC DNA]</scope>
    <source>
        <strain evidence="9">cv. Kellogg 1175</strain>
        <tissue evidence="8">Leaf</tissue>
    </source>
</reference>
<keyword evidence="3" id="KW-0064">Aspartyl protease</keyword>
<dbReference type="GO" id="GO:0006508">
    <property type="term" value="P:proteolysis"/>
    <property type="evidence" value="ECO:0007669"/>
    <property type="project" value="UniProtKB-KW"/>
</dbReference>
<dbReference type="Pfam" id="PF14541">
    <property type="entry name" value="TAXi_C"/>
    <property type="match status" value="1"/>
</dbReference>
<dbReference type="InterPro" id="IPR033121">
    <property type="entry name" value="PEPTIDASE_A1"/>
</dbReference>
<dbReference type="STRING" id="888268.A0A1E5VQ10"/>
<organism evidence="8 9">
    <name type="scientific">Dichanthelium oligosanthes</name>
    <dbReference type="NCBI Taxonomy" id="888268"/>
    <lineage>
        <taxon>Eukaryota</taxon>
        <taxon>Viridiplantae</taxon>
        <taxon>Streptophyta</taxon>
        <taxon>Embryophyta</taxon>
        <taxon>Tracheophyta</taxon>
        <taxon>Spermatophyta</taxon>
        <taxon>Magnoliopsida</taxon>
        <taxon>Liliopsida</taxon>
        <taxon>Poales</taxon>
        <taxon>Poaceae</taxon>
        <taxon>PACMAD clade</taxon>
        <taxon>Panicoideae</taxon>
        <taxon>Panicodae</taxon>
        <taxon>Paniceae</taxon>
        <taxon>Dichantheliinae</taxon>
        <taxon>Dichanthelium</taxon>
    </lineage>
</organism>
<keyword evidence="9" id="KW-1185">Reference proteome</keyword>
<name>A0A1E5VQ10_9POAL</name>
<evidence type="ECO:0000256" key="1">
    <source>
        <dbReference type="ARBA" id="ARBA00007447"/>
    </source>
</evidence>
<keyword evidence="2" id="KW-0645">Protease</keyword>
<dbReference type="PANTHER" id="PTHR47967">
    <property type="entry name" value="OS07G0603500 PROTEIN-RELATED"/>
    <property type="match status" value="1"/>
</dbReference>
<proteinExistence type="inferred from homology"/>
<dbReference type="PROSITE" id="PS51767">
    <property type="entry name" value="PEPTIDASE_A1"/>
    <property type="match status" value="1"/>
</dbReference>
<dbReference type="PANTHER" id="PTHR47967:SF85">
    <property type="entry name" value="OS05G0384300 PROTEIN"/>
    <property type="match status" value="1"/>
</dbReference>
<dbReference type="GO" id="GO:0004190">
    <property type="term" value="F:aspartic-type endopeptidase activity"/>
    <property type="evidence" value="ECO:0007669"/>
    <property type="project" value="UniProtKB-KW"/>
</dbReference>
<dbReference type="OrthoDB" id="695235at2759"/>
<comment type="similarity">
    <text evidence="1">Belongs to the peptidase A1 family.</text>
</comment>
<dbReference type="EMBL" id="LWDX02033072">
    <property type="protein sequence ID" value="OEL27228.1"/>
    <property type="molecule type" value="Genomic_DNA"/>
</dbReference>
<dbReference type="InterPro" id="IPR032861">
    <property type="entry name" value="TAXi_N"/>
</dbReference>
<feature type="compositionally biased region" description="Polar residues" evidence="6">
    <location>
        <begin position="1"/>
        <end position="10"/>
    </location>
</feature>
<feature type="domain" description="Peptidase A1" evidence="7">
    <location>
        <begin position="71"/>
        <end position="412"/>
    </location>
</feature>
<sequence length="459" mass="48273">MTPRTKQQLKQFFKNHASDMADLLPGDQGQGGGSYNDQNEPGVGSSNGQGKPGHGSNDGQSQAPATNAGMYFYSYSVGTPAQSVSGALDISSELVWTQCSCTTCDVTTLATLFYPTLSTTMAELPCTSSTCQDFVTQTCSASISDPECTYTYMYRGGVANTTGYLATEAFTFGATVVDDVVFGCGLDNVGDFGGASGVIGLGRGPLSLVSQLQAERFSYYFAPDDSVGTESFIHFGDDATPKTSHVLSTPLLASSDYPNAYLVGLSGIQVDGKDLGIPQGTFDLRKNGSGGVVLSITIPVTFLEERAYKLLRQALVSGIRLPTVNSAALGLDLCYTSQSLATAKIPAIALVFDGNAVMELEVGNYFYMDASSGLECLTIMPSSAGGVSLLGSLVQAGTHMIYDLHGSKLAFESLEQLSPPSNSSQIASRQRSSSAPPPQILPAVMLVAHFLWVVVYMVL</sequence>
<evidence type="ECO:0000256" key="5">
    <source>
        <dbReference type="ARBA" id="ARBA00023180"/>
    </source>
</evidence>
<evidence type="ECO:0000313" key="9">
    <source>
        <dbReference type="Proteomes" id="UP000095767"/>
    </source>
</evidence>
<protein>
    <submittedName>
        <fullName evidence="8">Aspartic proteinase nepenthesin-2</fullName>
    </submittedName>
</protein>
<dbReference type="Proteomes" id="UP000095767">
    <property type="component" value="Unassembled WGS sequence"/>
</dbReference>
<accession>A0A1E5VQ10</accession>